<gene>
    <name evidence="1" type="ORF">X975_01354</name>
</gene>
<dbReference type="Proteomes" id="UP000054359">
    <property type="component" value="Unassembled WGS sequence"/>
</dbReference>
<evidence type="ECO:0000313" key="1">
    <source>
        <dbReference type="EMBL" id="KFM74892.1"/>
    </source>
</evidence>
<name>A0A087UC03_STEMI</name>
<organism evidence="1 2">
    <name type="scientific">Stegodyphus mimosarum</name>
    <name type="common">African social velvet spider</name>
    <dbReference type="NCBI Taxonomy" id="407821"/>
    <lineage>
        <taxon>Eukaryota</taxon>
        <taxon>Metazoa</taxon>
        <taxon>Ecdysozoa</taxon>
        <taxon>Arthropoda</taxon>
        <taxon>Chelicerata</taxon>
        <taxon>Arachnida</taxon>
        <taxon>Araneae</taxon>
        <taxon>Araneomorphae</taxon>
        <taxon>Entelegynae</taxon>
        <taxon>Eresoidea</taxon>
        <taxon>Eresidae</taxon>
        <taxon>Stegodyphus</taxon>
    </lineage>
</organism>
<sequence>MVRFRILLDIGWRDGKFVERSIEGSTILSTALRLCSVKSFTEIEVSEIVALVSRLLHPS</sequence>
<evidence type="ECO:0000313" key="2">
    <source>
        <dbReference type="Proteomes" id="UP000054359"/>
    </source>
</evidence>
<accession>A0A087UC03</accession>
<dbReference type="AlphaFoldDB" id="A0A087UC03"/>
<reference evidence="1 2" key="1">
    <citation type="submission" date="2013-11" db="EMBL/GenBank/DDBJ databases">
        <title>Genome sequencing of Stegodyphus mimosarum.</title>
        <authorList>
            <person name="Bechsgaard J."/>
        </authorList>
    </citation>
    <scope>NUCLEOTIDE SEQUENCE [LARGE SCALE GENOMIC DNA]</scope>
</reference>
<feature type="non-terminal residue" evidence="1">
    <location>
        <position position="59"/>
    </location>
</feature>
<proteinExistence type="predicted"/>
<protein>
    <submittedName>
        <fullName evidence="1">Uncharacterized protein</fullName>
    </submittedName>
</protein>
<dbReference type="EMBL" id="KK119151">
    <property type="protein sequence ID" value="KFM74892.1"/>
    <property type="molecule type" value="Genomic_DNA"/>
</dbReference>
<keyword evidence="2" id="KW-1185">Reference proteome</keyword>